<keyword evidence="6 11" id="KW-0411">Iron-sulfur</keyword>
<dbReference type="GO" id="GO:0045892">
    <property type="term" value="P:negative regulation of DNA-templated transcription"/>
    <property type="evidence" value="ECO:0007669"/>
    <property type="project" value="TreeGrafter"/>
</dbReference>
<feature type="domain" description="4Fe-4S Wbl-type" evidence="12">
    <location>
        <begin position="48"/>
        <end position="104"/>
    </location>
</feature>
<dbReference type="GO" id="GO:0046872">
    <property type="term" value="F:metal ion binding"/>
    <property type="evidence" value="ECO:0007669"/>
    <property type="project" value="UniProtKB-KW"/>
</dbReference>
<dbReference type="GO" id="GO:0045454">
    <property type="term" value="P:cell redox homeostasis"/>
    <property type="evidence" value="ECO:0007669"/>
    <property type="project" value="TreeGrafter"/>
</dbReference>
<dbReference type="GO" id="GO:0047134">
    <property type="term" value="F:protein-disulfide reductase [NAD(P)H] activity"/>
    <property type="evidence" value="ECO:0007669"/>
    <property type="project" value="TreeGrafter"/>
</dbReference>
<comment type="subcellular location">
    <subcellularLocation>
        <location evidence="1 11">Cytoplasm</location>
    </subcellularLocation>
</comment>
<comment type="PTM">
    <text evidence="11">The Fe-S cluster can be nitrosylated by nitric oxide (NO).</text>
</comment>
<dbReference type="AlphaFoldDB" id="A0A6B8WCY7"/>
<dbReference type="Pfam" id="PF02467">
    <property type="entry name" value="Whib"/>
    <property type="match status" value="1"/>
</dbReference>
<evidence type="ECO:0000256" key="6">
    <source>
        <dbReference type="ARBA" id="ARBA00023014"/>
    </source>
</evidence>
<evidence type="ECO:0000259" key="12">
    <source>
        <dbReference type="PROSITE" id="PS51674"/>
    </source>
</evidence>
<dbReference type="EMBL" id="CP046456">
    <property type="protein sequence ID" value="QGU08726.1"/>
    <property type="molecule type" value="Genomic_DNA"/>
</dbReference>
<dbReference type="GO" id="GO:0035731">
    <property type="term" value="F:dinitrosyl-iron complex binding"/>
    <property type="evidence" value="ECO:0007669"/>
    <property type="project" value="UniProtKB-UniRule"/>
</dbReference>
<keyword evidence="5 11" id="KW-0408">Iron</keyword>
<keyword evidence="3 11" id="KW-0004">4Fe-4S</keyword>
<keyword evidence="11" id="KW-0963">Cytoplasm</keyword>
<keyword evidence="13" id="KW-0614">Plasmid</keyword>
<geneLocation type="plasmid" evidence="14">
    <name>pcoccu</name>
</geneLocation>
<comment type="similarity">
    <text evidence="2 11">Belongs to the WhiB family.</text>
</comment>
<evidence type="ECO:0000256" key="1">
    <source>
        <dbReference type="ARBA" id="ARBA00004496"/>
    </source>
</evidence>
<reference evidence="13 14" key="1">
    <citation type="submission" date="2019-11" db="EMBL/GenBank/DDBJ databases">
        <title>Complete genome sequence of Corynebacterium kalinowskii 1959, a novel Corynebacterium species isolated from soil of a small paddock in Vilsendorf, Germany.</title>
        <authorList>
            <person name="Schaffert L."/>
            <person name="Ruwe M."/>
            <person name="Milse J."/>
            <person name="Hanuschka K."/>
            <person name="Ortseifen V."/>
            <person name="Droste J."/>
            <person name="Brandt D."/>
            <person name="Schlueter L."/>
            <person name="Kutter Y."/>
            <person name="Vinke S."/>
            <person name="Viehoefer P."/>
            <person name="Jacob L."/>
            <person name="Luebke N.-C."/>
            <person name="Schulte-Berndt E."/>
            <person name="Hain C."/>
            <person name="Linder M."/>
            <person name="Schmidt P."/>
            <person name="Wollenschlaeger L."/>
            <person name="Luttermann T."/>
            <person name="Thieme E."/>
            <person name="Hassa J."/>
            <person name="Haak M."/>
            <person name="Wittchen M."/>
            <person name="Mentz A."/>
            <person name="Persicke M."/>
            <person name="Busche T."/>
            <person name="Ruckert C."/>
        </authorList>
    </citation>
    <scope>NUCLEOTIDE SEQUENCE [LARGE SCALE GENOMIC DNA]</scope>
    <source>
        <strain evidence="13 14">2039</strain>
        <plasmid evidence="14">pcoccu</plasmid>
    </source>
</reference>
<gene>
    <name evidence="13" type="primary">whiB8</name>
    <name evidence="11" type="synonym">whiB</name>
    <name evidence="13" type="ORF">COCCU_14180</name>
</gene>
<keyword evidence="14" id="KW-1185">Reference proteome</keyword>
<keyword evidence="4 11" id="KW-0479">Metal-binding</keyword>
<evidence type="ECO:0000313" key="14">
    <source>
        <dbReference type="Proteomes" id="UP000424462"/>
    </source>
</evidence>
<keyword evidence="9 11" id="KW-1015">Disulfide bond</keyword>
<dbReference type="PANTHER" id="PTHR38839:SF7">
    <property type="entry name" value="TRANSCRIPTIONAL REGULATOR WHIB4"/>
    <property type="match status" value="1"/>
</dbReference>
<comment type="cofactor">
    <cofactor evidence="11">
        <name>[4Fe-4S] cluster</name>
        <dbReference type="ChEBI" id="CHEBI:49883"/>
    </cofactor>
    <text evidence="11">Binds 1 [4Fe-4S] cluster per subunit. Following nitrosylation of the [4Fe-4S] cluster binds 1 [4Fe-8(NO)] cluster per subunit.</text>
</comment>
<evidence type="ECO:0000256" key="3">
    <source>
        <dbReference type="ARBA" id="ARBA00022485"/>
    </source>
</evidence>
<dbReference type="GO" id="GO:0003677">
    <property type="term" value="F:DNA binding"/>
    <property type="evidence" value="ECO:0007669"/>
    <property type="project" value="UniProtKB-UniRule"/>
</dbReference>
<evidence type="ECO:0000313" key="13">
    <source>
        <dbReference type="EMBL" id="QGU08726.1"/>
    </source>
</evidence>
<name>A0A6B8WCY7_9CORY</name>
<dbReference type="InterPro" id="IPR003482">
    <property type="entry name" value="Whib"/>
</dbReference>
<protein>
    <recommendedName>
        <fullName evidence="11">Transcriptional regulator WhiB</fullName>
    </recommendedName>
</protein>
<keyword evidence="8 11" id="KW-0238">DNA-binding</keyword>
<comment type="PTM">
    <text evidence="11">Upon Fe-S cluster removal intramolecular disulfide bonds are formed.</text>
</comment>
<evidence type="ECO:0000256" key="9">
    <source>
        <dbReference type="ARBA" id="ARBA00023157"/>
    </source>
</evidence>
<dbReference type="HAMAP" id="MF_01479">
    <property type="entry name" value="WhiB"/>
    <property type="match status" value="1"/>
</dbReference>
<proteinExistence type="inferred from homology"/>
<dbReference type="InterPro" id="IPR034768">
    <property type="entry name" value="4FE4S_WBL"/>
</dbReference>
<keyword evidence="10 11" id="KW-0804">Transcription</keyword>
<dbReference type="GO" id="GO:0005737">
    <property type="term" value="C:cytoplasm"/>
    <property type="evidence" value="ECO:0007669"/>
    <property type="project" value="UniProtKB-SubCell"/>
</dbReference>
<evidence type="ECO:0000256" key="2">
    <source>
        <dbReference type="ARBA" id="ARBA00006597"/>
    </source>
</evidence>
<dbReference type="PROSITE" id="PS51674">
    <property type="entry name" value="4FE4S_WBL"/>
    <property type="match status" value="1"/>
</dbReference>
<organism evidence="13 14">
    <name type="scientific">Corynebacterium occultum</name>
    <dbReference type="NCBI Taxonomy" id="2675219"/>
    <lineage>
        <taxon>Bacteria</taxon>
        <taxon>Bacillati</taxon>
        <taxon>Actinomycetota</taxon>
        <taxon>Actinomycetes</taxon>
        <taxon>Mycobacteriales</taxon>
        <taxon>Corynebacteriaceae</taxon>
        <taxon>Corynebacterium</taxon>
    </lineage>
</organism>
<evidence type="ECO:0000256" key="5">
    <source>
        <dbReference type="ARBA" id="ARBA00023004"/>
    </source>
</evidence>
<evidence type="ECO:0000256" key="11">
    <source>
        <dbReference type="HAMAP-Rule" id="MF_01479"/>
    </source>
</evidence>
<evidence type="ECO:0000256" key="8">
    <source>
        <dbReference type="ARBA" id="ARBA00023125"/>
    </source>
</evidence>
<dbReference type="GO" id="GO:0051539">
    <property type="term" value="F:4 iron, 4 sulfur cluster binding"/>
    <property type="evidence" value="ECO:0007669"/>
    <property type="project" value="UniProtKB-UniRule"/>
</dbReference>
<feature type="binding site" evidence="11">
    <location>
        <position position="80"/>
    </location>
    <ligand>
        <name>[4Fe-4S] cluster</name>
        <dbReference type="ChEBI" id="CHEBI:49883"/>
    </ligand>
</feature>
<evidence type="ECO:0000256" key="7">
    <source>
        <dbReference type="ARBA" id="ARBA00023015"/>
    </source>
</evidence>
<dbReference type="PANTHER" id="PTHR38839">
    <property type="entry name" value="TRANSCRIPTIONAL REGULATOR WHID-RELATED"/>
    <property type="match status" value="1"/>
</dbReference>
<keyword evidence="7 11" id="KW-0805">Transcription regulation</keyword>
<evidence type="ECO:0000256" key="4">
    <source>
        <dbReference type="ARBA" id="ARBA00022723"/>
    </source>
</evidence>
<accession>A0A6B8WCY7</accession>
<feature type="binding site" evidence="11">
    <location>
        <position position="74"/>
    </location>
    <ligand>
        <name>[4Fe-4S] cluster</name>
        <dbReference type="ChEBI" id="CHEBI:49883"/>
    </ligand>
</feature>
<dbReference type="Proteomes" id="UP000424462">
    <property type="component" value="Plasmid pCOCCU"/>
</dbReference>
<comment type="function">
    <text evidence="11">Acts as a transcriptional regulator. Probably redox-responsive. The apo- but not holo-form probably binds DNA.</text>
</comment>
<evidence type="ECO:0000256" key="10">
    <source>
        <dbReference type="ARBA" id="ARBA00023163"/>
    </source>
</evidence>
<feature type="binding site" evidence="11">
    <location>
        <position position="71"/>
    </location>
    <ligand>
        <name>[4Fe-4S] cluster</name>
        <dbReference type="ChEBI" id="CHEBI:49883"/>
    </ligand>
</feature>
<dbReference type="KEGG" id="cok:COCCU_14180"/>
<feature type="binding site" evidence="11">
    <location>
        <position position="49"/>
    </location>
    <ligand>
        <name>[4Fe-4S] cluster</name>
        <dbReference type="ChEBI" id="CHEBI:49883"/>
    </ligand>
</feature>
<sequence length="128" mass="14839">MTISFYRDRQRDIPVWQGPTTRMTRRKPVRARRPEKIPTPEDWVIQASCREDDPDALFVQGAQQRRAATICRPCPVQRHCLAMSLDNREEFGVWGGLTERQRRALLRTHTDVESWADYLTAGDSLTGI</sequence>